<organism evidence="3 4">
    <name type="scientific">Meristemomyces frigidus</name>
    <dbReference type="NCBI Taxonomy" id="1508187"/>
    <lineage>
        <taxon>Eukaryota</taxon>
        <taxon>Fungi</taxon>
        <taxon>Dikarya</taxon>
        <taxon>Ascomycota</taxon>
        <taxon>Pezizomycotina</taxon>
        <taxon>Dothideomycetes</taxon>
        <taxon>Dothideomycetidae</taxon>
        <taxon>Mycosphaerellales</taxon>
        <taxon>Teratosphaeriaceae</taxon>
        <taxon>Meristemomyces</taxon>
    </lineage>
</organism>
<feature type="compositionally biased region" description="Polar residues" evidence="1">
    <location>
        <begin position="218"/>
        <end position="236"/>
    </location>
</feature>
<feature type="compositionally biased region" description="Polar residues" evidence="1">
    <location>
        <begin position="143"/>
        <end position="154"/>
    </location>
</feature>
<dbReference type="EMBL" id="JAVRRL010000033">
    <property type="protein sequence ID" value="KAK5112155.1"/>
    <property type="molecule type" value="Genomic_DNA"/>
</dbReference>
<evidence type="ECO:0000256" key="1">
    <source>
        <dbReference type="SAM" id="MobiDB-lite"/>
    </source>
</evidence>
<feature type="domain" description="Stc1" evidence="2">
    <location>
        <begin position="14"/>
        <end position="92"/>
    </location>
</feature>
<dbReference type="AlphaFoldDB" id="A0AAN7TQT6"/>
<evidence type="ECO:0000313" key="4">
    <source>
        <dbReference type="Proteomes" id="UP001310890"/>
    </source>
</evidence>
<dbReference type="Proteomes" id="UP001310890">
    <property type="component" value="Unassembled WGS sequence"/>
</dbReference>
<evidence type="ECO:0000313" key="3">
    <source>
        <dbReference type="EMBL" id="KAK5112155.1"/>
    </source>
</evidence>
<evidence type="ECO:0000259" key="2">
    <source>
        <dbReference type="Pfam" id="PF12898"/>
    </source>
</evidence>
<dbReference type="InterPro" id="IPR024630">
    <property type="entry name" value="Stc1"/>
</dbReference>
<protein>
    <recommendedName>
        <fullName evidence="2">Stc1 domain-containing protein</fullName>
    </recommendedName>
</protein>
<accession>A0AAN7TQT6</accession>
<reference evidence="3" key="1">
    <citation type="submission" date="2023-08" db="EMBL/GenBank/DDBJ databases">
        <title>Black Yeasts Isolated from many extreme environments.</title>
        <authorList>
            <person name="Coleine C."/>
            <person name="Stajich J.E."/>
            <person name="Selbmann L."/>
        </authorList>
    </citation>
    <scope>NUCLEOTIDE SEQUENCE</scope>
    <source>
        <strain evidence="3">CCFEE 5401</strain>
    </source>
</reference>
<feature type="region of interest" description="Disordered" evidence="1">
    <location>
        <begin position="96"/>
        <end position="276"/>
    </location>
</feature>
<comment type="caution">
    <text evidence="3">The sequence shown here is derived from an EMBL/GenBank/DDBJ whole genome shotgun (WGS) entry which is preliminary data.</text>
</comment>
<sequence length="276" mass="29514">MTSRTRCMGNKCHGKLKPMKYFSPNQQLELKKLIAKPSKTPFNPEKDQHIICLTCTPGEKFEFFCQGCDKVHPRDAFSKVQRRKPDNAYCWEAMKRRQEMEPMGDRDDVTDSDSSGGGNDSDDDGSDYGGSTLPGAMDGVSLGGSSVNHSSTTGGVAVPGSDTRGSRGGWTSYREPYTTGAKGTSTSTPSISASGSVSAGQSTPKRVLPASAAFHSGNIRSNYASSYADSSTTEQASGGGKFAKIKAYKPEPEREPAEEENEDSVRAASDSEDDSD</sequence>
<proteinExistence type="predicted"/>
<gene>
    <name evidence="3" type="ORF">LTR62_004498</name>
</gene>
<name>A0AAN7TQT6_9PEZI</name>
<feature type="compositionally biased region" description="Low complexity" evidence="1">
    <location>
        <begin position="183"/>
        <end position="203"/>
    </location>
</feature>
<feature type="compositionally biased region" description="Basic and acidic residues" evidence="1">
    <location>
        <begin position="96"/>
        <end position="109"/>
    </location>
</feature>
<dbReference type="Pfam" id="PF12898">
    <property type="entry name" value="Stc1"/>
    <property type="match status" value="1"/>
</dbReference>